<dbReference type="InterPro" id="IPR039532">
    <property type="entry name" value="TetR_C_Firmicutes"/>
</dbReference>
<sequence>MGYQRKTTLTHKRITNSLVTLLETHKFDLITVNQIVEEAEITRSTFYRYYDDKYNLLSEIEEEILTHLYEERQKIDQQFAKEDMLNVEVFQQLFEALEPYSETIRLLLGHNGDSSFEMKIKNEIGKRFINLGELHHVSKVREDLVKEYLYVILIKTFQYWSANKDSIDVREVASTMRDIQLKGIRKTIGL</sequence>
<keyword evidence="1" id="KW-0238">DNA-binding</keyword>
<evidence type="ECO:0000313" key="2">
    <source>
        <dbReference type="EMBL" id="SUM81712.1"/>
    </source>
</evidence>
<name>A0A380HJA0_STASA</name>
<dbReference type="Pfam" id="PF14278">
    <property type="entry name" value="TetR_C_8"/>
    <property type="match status" value="1"/>
</dbReference>
<dbReference type="InterPro" id="IPR050624">
    <property type="entry name" value="HTH-type_Tx_Regulator"/>
</dbReference>
<dbReference type="Gene3D" id="1.10.357.10">
    <property type="entry name" value="Tetracycline Repressor, domain 2"/>
    <property type="match status" value="1"/>
</dbReference>
<proteinExistence type="predicted"/>
<dbReference type="PANTHER" id="PTHR43479:SF7">
    <property type="entry name" value="TETR-FAMILY TRANSCRIPTIONAL REGULATOR"/>
    <property type="match status" value="1"/>
</dbReference>
<dbReference type="InterPro" id="IPR001647">
    <property type="entry name" value="HTH_TetR"/>
</dbReference>
<dbReference type="Pfam" id="PF00440">
    <property type="entry name" value="TetR_N"/>
    <property type="match status" value="1"/>
</dbReference>
<accession>A0A380HJA0</accession>
<reference evidence="2 3" key="1">
    <citation type="submission" date="2018-06" db="EMBL/GenBank/DDBJ databases">
        <authorList>
            <consortium name="Pathogen Informatics"/>
            <person name="Doyle S."/>
        </authorList>
    </citation>
    <scope>NUCLEOTIDE SEQUENCE [LARGE SCALE GENOMIC DNA]</scope>
    <source>
        <strain evidence="2 3">NCTC7688</strain>
    </source>
</reference>
<dbReference type="InterPro" id="IPR009057">
    <property type="entry name" value="Homeodomain-like_sf"/>
</dbReference>
<dbReference type="AlphaFoldDB" id="A0A380HJA0"/>
<dbReference type="Proteomes" id="UP000254707">
    <property type="component" value="Unassembled WGS sequence"/>
</dbReference>
<dbReference type="EMBL" id="UHED01000001">
    <property type="protein sequence ID" value="SUM81712.1"/>
    <property type="molecule type" value="Genomic_DNA"/>
</dbReference>
<organism evidence="2 3">
    <name type="scientific">Staphylococcus saprophyticus</name>
    <dbReference type="NCBI Taxonomy" id="29385"/>
    <lineage>
        <taxon>Bacteria</taxon>
        <taxon>Bacillati</taxon>
        <taxon>Bacillota</taxon>
        <taxon>Bacilli</taxon>
        <taxon>Bacillales</taxon>
        <taxon>Staphylococcaceae</taxon>
        <taxon>Staphylococcus</taxon>
    </lineage>
</organism>
<gene>
    <name evidence="2" type="ORF">NCTC7688_00205</name>
</gene>
<evidence type="ECO:0000256" key="1">
    <source>
        <dbReference type="ARBA" id="ARBA00023125"/>
    </source>
</evidence>
<dbReference type="SUPFAM" id="SSF46689">
    <property type="entry name" value="Homeodomain-like"/>
    <property type="match status" value="1"/>
</dbReference>
<dbReference type="GO" id="GO:0003677">
    <property type="term" value="F:DNA binding"/>
    <property type="evidence" value="ECO:0007669"/>
    <property type="project" value="UniProtKB-UniRule"/>
</dbReference>
<dbReference type="PANTHER" id="PTHR43479">
    <property type="entry name" value="ACREF/ENVCD OPERON REPRESSOR-RELATED"/>
    <property type="match status" value="1"/>
</dbReference>
<dbReference type="PROSITE" id="PS50977">
    <property type="entry name" value="HTH_TETR_2"/>
    <property type="match status" value="1"/>
</dbReference>
<dbReference type="RefSeq" id="WP_069821813.1">
    <property type="nucleotide sequence ID" value="NZ_CAXOKG010000008.1"/>
</dbReference>
<protein>
    <submittedName>
        <fullName evidence="2">Bacterial regulatory s, tetR family protein</fullName>
    </submittedName>
</protein>
<evidence type="ECO:0000313" key="3">
    <source>
        <dbReference type="Proteomes" id="UP000254707"/>
    </source>
</evidence>